<proteinExistence type="predicted"/>
<keyword evidence="2" id="KW-1185">Reference proteome</keyword>
<dbReference type="RefSeq" id="XP_037168342.1">
    <property type="nucleotide sequence ID" value="XM_037304849.1"/>
</dbReference>
<accession>A0A8H6G1X7</accession>
<dbReference type="Proteomes" id="UP000578531">
    <property type="component" value="Unassembled WGS sequence"/>
</dbReference>
<organism evidence="1 2">
    <name type="scientific">Letharia columbiana</name>
    <dbReference type="NCBI Taxonomy" id="112416"/>
    <lineage>
        <taxon>Eukaryota</taxon>
        <taxon>Fungi</taxon>
        <taxon>Dikarya</taxon>
        <taxon>Ascomycota</taxon>
        <taxon>Pezizomycotina</taxon>
        <taxon>Lecanoromycetes</taxon>
        <taxon>OSLEUM clade</taxon>
        <taxon>Lecanoromycetidae</taxon>
        <taxon>Lecanorales</taxon>
        <taxon>Lecanorineae</taxon>
        <taxon>Parmeliaceae</taxon>
        <taxon>Letharia</taxon>
    </lineage>
</organism>
<dbReference type="GeneID" id="59284589"/>
<name>A0A8H6G1X7_9LECA</name>
<gene>
    <name evidence="1" type="ORF">HO173_002918</name>
</gene>
<evidence type="ECO:0000313" key="1">
    <source>
        <dbReference type="EMBL" id="KAF6239046.1"/>
    </source>
</evidence>
<sequence length="100" mass="11056">MPSKRIVQTVMTNSILNLSAGSSVDAPGLPSQSESLNQAIMLSYVQASTHHHLRSAYLGLCARQQFDLPVISHYTASSPPYNPRTLNDCHRPFKQFLSID</sequence>
<comment type="caution">
    <text evidence="1">The sequence shown here is derived from an EMBL/GenBank/DDBJ whole genome shotgun (WGS) entry which is preliminary data.</text>
</comment>
<evidence type="ECO:0000313" key="2">
    <source>
        <dbReference type="Proteomes" id="UP000578531"/>
    </source>
</evidence>
<dbReference type="AlphaFoldDB" id="A0A8H6G1X7"/>
<reference evidence="1 2" key="1">
    <citation type="journal article" date="2020" name="Genomics">
        <title>Complete, high-quality genomes from long-read metagenomic sequencing of two wolf lichen thalli reveals enigmatic genome architecture.</title>
        <authorList>
            <person name="McKenzie S.K."/>
            <person name="Walston R.F."/>
            <person name="Allen J.L."/>
        </authorList>
    </citation>
    <scope>NUCLEOTIDE SEQUENCE [LARGE SCALE GENOMIC DNA]</scope>
    <source>
        <strain evidence="1">WasteWater2</strain>
    </source>
</reference>
<protein>
    <submittedName>
        <fullName evidence="1">Uncharacterized protein</fullName>
    </submittedName>
</protein>
<dbReference type="EMBL" id="JACCJC010000007">
    <property type="protein sequence ID" value="KAF6239046.1"/>
    <property type="molecule type" value="Genomic_DNA"/>
</dbReference>